<keyword evidence="7" id="KW-1185">Reference proteome</keyword>
<dbReference type="RefSeq" id="WP_309488120.1">
    <property type="nucleotide sequence ID" value="NZ_JAENIG010000001.1"/>
</dbReference>
<reference evidence="6" key="1">
    <citation type="submission" date="2021-01" db="EMBL/GenBank/DDBJ databases">
        <title>Modified the classification status of verrucomicrobia.</title>
        <authorList>
            <person name="Feng X."/>
        </authorList>
    </citation>
    <scope>NUCLEOTIDE SEQUENCE</scope>
    <source>
        <strain evidence="6">5K15</strain>
    </source>
</reference>
<dbReference type="InterPro" id="IPR050695">
    <property type="entry name" value="N-acetylmuramoyl_amidase_3"/>
</dbReference>
<dbReference type="Proteomes" id="UP000634206">
    <property type="component" value="Unassembled WGS sequence"/>
</dbReference>
<protein>
    <recommendedName>
        <fullName evidence="2">N-acetylmuramoyl-L-alanine amidase</fullName>
        <ecNumber evidence="2">3.5.1.28</ecNumber>
    </recommendedName>
</protein>
<dbReference type="EMBL" id="JAENIG010000001">
    <property type="protein sequence ID" value="MBK1853523.1"/>
    <property type="molecule type" value="Genomic_DNA"/>
</dbReference>
<evidence type="ECO:0000313" key="7">
    <source>
        <dbReference type="Proteomes" id="UP000634206"/>
    </source>
</evidence>
<dbReference type="CDD" id="cd02696">
    <property type="entry name" value="MurNAc-LAA"/>
    <property type="match status" value="1"/>
</dbReference>
<dbReference type="SUPFAM" id="SSF53187">
    <property type="entry name" value="Zn-dependent exopeptidases"/>
    <property type="match status" value="1"/>
</dbReference>
<dbReference type="GO" id="GO:0009253">
    <property type="term" value="P:peptidoglycan catabolic process"/>
    <property type="evidence" value="ECO:0007669"/>
    <property type="project" value="InterPro"/>
</dbReference>
<comment type="catalytic activity">
    <reaction evidence="1">
        <text>Hydrolyzes the link between N-acetylmuramoyl residues and L-amino acid residues in certain cell-wall glycopeptides.</text>
        <dbReference type="EC" id="3.5.1.28"/>
    </reaction>
</comment>
<organism evidence="6 7">
    <name type="scientific">Oceaniferula flava</name>
    <dbReference type="NCBI Taxonomy" id="2800421"/>
    <lineage>
        <taxon>Bacteria</taxon>
        <taxon>Pseudomonadati</taxon>
        <taxon>Verrucomicrobiota</taxon>
        <taxon>Verrucomicrobiia</taxon>
        <taxon>Verrucomicrobiales</taxon>
        <taxon>Verrucomicrobiaceae</taxon>
        <taxon>Oceaniferula</taxon>
    </lineage>
</organism>
<dbReference type="GO" id="GO:0030288">
    <property type="term" value="C:outer membrane-bounded periplasmic space"/>
    <property type="evidence" value="ECO:0007669"/>
    <property type="project" value="TreeGrafter"/>
</dbReference>
<dbReference type="PANTHER" id="PTHR30404">
    <property type="entry name" value="N-ACETYLMURAMOYL-L-ALANINE AMIDASE"/>
    <property type="match status" value="1"/>
</dbReference>
<accession>A0AAE2S9H3</accession>
<evidence type="ECO:0000256" key="2">
    <source>
        <dbReference type="ARBA" id="ARBA00011901"/>
    </source>
</evidence>
<evidence type="ECO:0000256" key="4">
    <source>
        <dbReference type="SAM" id="MobiDB-lite"/>
    </source>
</evidence>
<proteinExistence type="predicted"/>
<dbReference type="PANTHER" id="PTHR30404:SF0">
    <property type="entry name" value="N-ACETYLMURAMOYL-L-ALANINE AMIDASE AMIC"/>
    <property type="match status" value="1"/>
</dbReference>
<dbReference type="AlphaFoldDB" id="A0AAE2S9H3"/>
<dbReference type="InterPro" id="IPR002508">
    <property type="entry name" value="MurNAc-LAA_cat"/>
</dbReference>
<feature type="region of interest" description="Disordered" evidence="4">
    <location>
        <begin position="228"/>
        <end position="253"/>
    </location>
</feature>
<dbReference type="PROSITE" id="PS51257">
    <property type="entry name" value="PROKAR_LIPOPROTEIN"/>
    <property type="match status" value="1"/>
</dbReference>
<keyword evidence="3" id="KW-0378">Hydrolase</keyword>
<evidence type="ECO:0000259" key="5">
    <source>
        <dbReference type="SMART" id="SM00646"/>
    </source>
</evidence>
<dbReference type="EC" id="3.5.1.28" evidence="2"/>
<name>A0AAE2S9H3_9BACT</name>
<comment type="caution">
    <text evidence="6">The sequence shown here is derived from an EMBL/GenBank/DDBJ whole genome shotgun (WGS) entry which is preliminary data.</text>
</comment>
<evidence type="ECO:0000256" key="1">
    <source>
        <dbReference type="ARBA" id="ARBA00001561"/>
    </source>
</evidence>
<dbReference type="Gene3D" id="3.40.630.40">
    <property type="entry name" value="Zn-dependent exopeptidases"/>
    <property type="match status" value="1"/>
</dbReference>
<dbReference type="GO" id="GO:0008745">
    <property type="term" value="F:N-acetylmuramoyl-L-alanine amidase activity"/>
    <property type="evidence" value="ECO:0007669"/>
    <property type="project" value="UniProtKB-EC"/>
</dbReference>
<feature type="domain" description="MurNAc-LAA" evidence="5">
    <location>
        <begin position="113"/>
        <end position="223"/>
    </location>
</feature>
<sequence>MAKYFHLTGRALVLIGFIVGLYGCAPAVSPSQAGHGQSLKRDALGHRPGPRGFTTVLIDAGHGGKDTGALGHGHTEKLLAQEAAELLKKKLKGKFKVVMVRKNDRFVDLDDRVAKANRYNSAILVSLHYNSSRSSYVRGPETYYWRVDSYSLARRIQWNMEKVAGGRHSSRGLERRRLRLTRNPKIPCVLVEFGYLSNRREAHAINSASYRDRLVSAVASAIITQQAQGDAGTGRLPRPITKPLSRASDPPGS</sequence>
<evidence type="ECO:0000313" key="6">
    <source>
        <dbReference type="EMBL" id="MBK1853523.1"/>
    </source>
</evidence>
<dbReference type="Pfam" id="PF01520">
    <property type="entry name" value="Amidase_3"/>
    <property type="match status" value="1"/>
</dbReference>
<evidence type="ECO:0000256" key="3">
    <source>
        <dbReference type="ARBA" id="ARBA00022801"/>
    </source>
</evidence>
<gene>
    <name evidence="6" type="ORF">JIN83_00985</name>
</gene>
<dbReference type="SMART" id="SM00646">
    <property type="entry name" value="Ami_3"/>
    <property type="match status" value="1"/>
</dbReference>